<evidence type="ECO:0000256" key="2">
    <source>
        <dbReference type="SAM" id="Phobius"/>
    </source>
</evidence>
<dbReference type="AlphaFoldDB" id="H5TKW1"/>
<dbReference type="EMBL" id="BAFB01000094">
    <property type="protein sequence ID" value="GAB34119.1"/>
    <property type="molecule type" value="Genomic_DNA"/>
</dbReference>
<name>H5TKW1_GORO1</name>
<proteinExistence type="predicted"/>
<feature type="region of interest" description="Disordered" evidence="1">
    <location>
        <begin position="442"/>
        <end position="474"/>
    </location>
</feature>
<protein>
    <recommendedName>
        <fullName evidence="5">DUF4878 domain-containing protein</fullName>
    </recommendedName>
</protein>
<dbReference type="STRING" id="1108044.GOOTI_094_00050"/>
<gene>
    <name evidence="3" type="ORF">GOOTI_094_00050</name>
</gene>
<dbReference type="Proteomes" id="UP000005038">
    <property type="component" value="Unassembled WGS sequence"/>
</dbReference>
<accession>H5TKW1</accession>
<evidence type="ECO:0008006" key="5">
    <source>
        <dbReference type="Google" id="ProtNLM"/>
    </source>
</evidence>
<feature type="compositionally biased region" description="Polar residues" evidence="1">
    <location>
        <begin position="455"/>
        <end position="474"/>
    </location>
</feature>
<comment type="caution">
    <text evidence="3">The sequence shown here is derived from an EMBL/GenBank/DDBJ whole genome shotgun (WGS) entry which is preliminary data.</text>
</comment>
<feature type="compositionally biased region" description="Low complexity" evidence="1">
    <location>
        <begin position="56"/>
        <end position="75"/>
    </location>
</feature>
<organism evidence="3 4">
    <name type="scientific">Gordonia otitidis (strain DSM 44809 / CCUG 52243 / JCM 12355 / NBRC 100426 / IFM 10032)</name>
    <dbReference type="NCBI Taxonomy" id="1108044"/>
    <lineage>
        <taxon>Bacteria</taxon>
        <taxon>Bacillati</taxon>
        <taxon>Actinomycetota</taxon>
        <taxon>Actinomycetes</taxon>
        <taxon>Mycobacteriales</taxon>
        <taxon>Gordoniaceae</taxon>
        <taxon>Gordonia</taxon>
    </lineage>
</organism>
<evidence type="ECO:0000313" key="3">
    <source>
        <dbReference type="EMBL" id="GAB34119.1"/>
    </source>
</evidence>
<evidence type="ECO:0000256" key="1">
    <source>
        <dbReference type="SAM" id="MobiDB-lite"/>
    </source>
</evidence>
<keyword evidence="2" id="KW-1133">Transmembrane helix</keyword>
<dbReference type="Gene3D" id="3.10.450.50">
    <property type="match status" value="1"/>
</dbReference>
<keyword evidence="2" id="KW-0812">Transmembrane</keyword>
<feature type="region of interest" description="Disordered" evidence="1">
    <location>
        <begin position="1"/>
        <end position="80"/>
    </location>
</feature>
<keyword evidence="4" id="KW-1185">Reference proteome</keyword>
<feature type="compositionally biased region" description="Low complexity" evidence="1">
    <location>
        <begin position="34"/>
        <end position="49"/>
    </location>
</feature>
<feature type="region of interest" description="Disordered" evidence="1">
    <location>
        <begin position="92"/>
        <end position="157"/>
    </location>
</feature>
<feature type="transmembrane region" description="Helical" evidence="2">
    <location>
        <begin position="163"/>
        <end position="187"/>
    </location>
</feature>
<keyword evidence="2" id="KW-0472">Membrane</keyword>
<feature type="compositionally biased region" description="Polar residues" evidence="1">
    <location>
        <begin position="104"/>
        <end position="128"/>
    </location>
</feature>
<reference evidence="3" key="1">
    <citation type="submission" date="2012-02" db="EMBL/GenBank/DDBJ databases">
        <title>Whole genome shotgun sequence of Gordonia otitidis NBRC 100426.</title>
        <authorList>
            <person name="Yoshida I."/>
            <person name="Hosoyama A."/>
            <person name="Tsuchikane K."/>
            <person name="Katsumata H."/>
            <person name="Yamazaki S."/>
            <person name="Fujita N."/>
        </authorList>
    </citation>
    <scope>NUCLEOTIDE SEQUENCE [LARGE SCALE GENOMIC DNA]</scope>
    <source>
        <strain evidence="3">NBRC 100426</strain>
    </source>
</reference>
<evidence type="ECO:0000313" key="4">
    <source>
        <dbReference type="Proteomes" id="UP000005038"/>
    </source>
</evidence>
<sequence length="474" mass="49849">MDSETTDIPPSGETRETTAVSYPHDPFQPGEPAPQGMSSASGQPSSQPAYGQPQDGFAAYGQQGYGQAAPSQQYGSGQQYDNAQQYGNAQWESAAAGPAAPTVNFGQQPQSFGTQQGYDHGQQQPFGTQQVAGAPYGQQPPGPWGGQPATGGPQQGQRKNKRLLLFGIAGGALLVIIALVVTLIVVFTGDSGPGGSPKAAVQTYLDGLAAGDAKKALSVVRTPPSEKLLTDAVLKKQQASAKISDINVREPSSSFGSMATVKATYKFGDRNADVDFTLKKSDDTWTIDNGTIPIDVENARVPQLTAFGVDVSNESKVYVFPGPVEWGSANANFTVKADNSRDFPLGPTYSSYVNLDTELSDQGNKTVATAVDGYLTNCAASTQADASQDKPGCSQSLYQSVVPGSVRWTKPTDISQLRISQDYDKPTSVKLYGSVEWTATFTSTSSGPGKDTDTDFLSGTVDLSSAEPTFTPSR</sequence>